<feature type="compositionally biased region" description="Low complexity" evidence="1">
    <location>
        <begin position="326"/>
        <end position="341"/>
    </location>
</feature>
<accession>A0ABQ9EF92</accession>
<reference evidence="2 3" key="1">
    <citation type="submission" date="2022-12" db="EMBL/GenBank/DDBJ databases">
        <title>Chromosome-level genome of Tegillarca granosa.</title>
        <authorList>
            <person name="Kim J."/>
        </authorList>
    </citation>
    <scope>NUCLEOTIDE SEQUENCE [LARGE SCALE GENOMIC DNA]</scope>
    <source>
        <strain evidence="2">Teg-2019</strain>
        <tissue evidence="2">Adductor muscle</tissue>
    </source>
</reference>
<dbReference type="EMBL" id="JARBDR010000903">
    <property type="protein sequence ID" value="KAJ8303969.1"/>
    <property type="molecule type" value="Genomic_DNA"/>
</dbReference>
<protein>
    <recommendedName>
        <fullName evidence="4">Chitin-binding type-4 domain-containing protein</fullName>
    </recommendedName>
</protein>
<evidence type="ECO:0000256" key="1">
    <source>
        <dbReference type="SAM" id="MobiDB-lite"/>
    </source>
</evidence>
<proteinExistence type="predicted"/>
<comment type="caution">
    <text evidence="2">The sequence shown here is derived from an EMBL/GenBank/DDBJ whole genome shotgun (WGS) entry which is preliminary data.</text>
</comment>
<feature type="compositionally biased region" description="Polar residues" evidence="1">
    <location>
        <begin position="342"/>
        <end position="351"/>
    </location>
</feature>
<keyword evidence="3" id="KW-1185">Reference proteome</keyword>
<dbReference type="Proteomes" id="UP001217089">
    <property type="component" value="Unassembled WGS sequence"/>
</dbReference>
<evidence type="ECO:0000313" key="3">
    <source>
        <dbReference type="Proteomes" id="UP001217089"/>
    </source>
</evidence>
<name>A0ABQ9EF92_TEGGR</name>
<organism evidence="2 3">
    <name type="scientific">Tegillarca granosa</name>
    <name type="common">Malaysian cockle</name>
    <name type="synonym">Anadara granosa</name>
    <dbReference type="NCBI Taxonomy" id="220873"/>
    <lineage>
        <taxon>Eukaryota</taxon>
        <taxon>Metazoa</taxon>
        <taxon>Spiralia</taxon>
        <taxon>Lophotrochozoa</taxon>
        <taxon>Mollusca</taxon>
        <taxon>Bivalvia</taxon>
        <taxon>Autobranchia</taxon>
        <taxon>Pteriomorphia</taxon>
        <taxon>Arcoida</taxon>
        <taxon>Arcoidea</taxon>
        <taxon>Arcidae</taxon>
        <taxon>Tegillarca</taxon>
    </lineage>
</organism>
<sequence>MNILIFTISYMIFVNVDFIEGHGRMLEPPMRSSAWRYGFPTPKNYNDNELNCGGFPNQMANAGKCGPCGDPWQGPRENEAGGKYGTGTVVREYAAGQIINATIEVTSNHKGYFEFRLCPNNNPRRRVTQACLDRYVLNILGYGQRYVITAPDVRVFIELKLSLPPGVTCSQCVLQWKWRAAQNRGSDGKGGECFGCGPQEHFINCADVSITGGSKKPLPLNRPSGSSQAHVFTSKKSSAAAVGDSYNTALLPQQKSIDISLVPYADPSNANFNEVTYYENNAQNALVNNVQPAYSPTVLDNFGYYEQNPNVAPVVNINTQNTFSQYQTPSYKSQQQTQQQQLSATGHQYQSGSTNQVDSAILSYTSSLTSDASESAFIECPDGYVQPTCKAIAVFSKMGAFNKWCSSMCPTGLCPSGMCTCTCPVKHTAQYRPTQQPRQPVIHCHGIRIPGWNHPTTEIDQWCQQNCQLDNCPSDFCVCREY</sequence>
<feature type="region of interest" description="Disordered" evidence="1">
    <location>
        <begin position="326"/>
        <end position="351"/>
    </location>
</feature>
<evidence type="ECO:0008006" key="4">
    <source>
        <dbReference type="Google" id="ProtNLM"/>
    </source>
</evidence>
<gene>
    <name evidence="2" type="ORF">KUTeg_017552</name>
</gene>
<evidence type="ECO:0000313" key="2">
    <source>
        <dbReference type="EMBL" id="KAJ8303969.1"/>
    </source>
</evidence>